<comment type="caution">
    <text evidence="5">The sequence shown here is derived from an EMBL/GenBank/DDBJ whole genome shotgun (WGS) entry which is preliminary data.</text>
</comment>
<proteinExistence type="predicted"/>
<dbReference type="RefSeq" id="WP_302910097.1">
    <property type="nucleotide sequence ID" value="NZ_JAUMIS010000002.1"/>
</dbReference>
<reference evidence="5" key="1">
    <citation type="submission" date="2023-07" db="EMBL/GenBank/DDBJ databases">
        <title>Marinobacter sp. chi1 genome sequencing and assembly.</title>
        <authorList>
            <person name="Park S."/>
        </authorList>
    </citation>
    <scope>NUCLEOTIDE SEQUENCE</scope>
    <source>
        <strain evidence="5">Chi1</strain>
    </source>
</reference>
<dbReference type="PANTHER" id="PTHR34216">
    <property type="match status" value="1"/>
</dbReference>
<keyword evidence="2" id="KW-0732">Signal</keyword>
<dbReference type="EMBL" id="JAUMIS010000002">
    <property type="protein sequence ID" value="MDO3722407.1"/>
    <property type="molecule type" value="Genomic_DNA"/>
</dbReference>
<evidence type="ECO:0000256" key="1">
    <source>
        <dbReference type="ARBA" id="ARBA00004613"/>
    </source>
</evidence>
<evidence type="ECO:0000259" key="4">
    <source>
        <dbReference type="Pfam" id="PF01522"/>
    </source>
</evidence>
<feature type="domain" description="NodB homology" evidence="4">
    <location>
        <begin position="224"/>
        <end position="293"/>
    </location>
</feature>
<accession>A0ABT8W2D4</accession>
<protein>
    <submittedName>
        <fullName evidence="5">Polysaccharide deacetylase family protein</fullName>
    </submittedName>
</protein>
<organism evidence="5 6">
    <name type="scientific">Marinobacter suaedae</name>
    <dbReference type="NCBI Taxonomy" id="3057675"/>
    <lineage>
        <taxon>Bacteria</taxon>
        <taxon>Pseudomonadati</taxon>
        <taxon>Pseudomonadota</taxon>
        <taxon>Gammaproteobacteria</taxon>
        <taxon>Pseudomonadales</taxon>
        <taxon>Marinobacteraceae</taxon>
        <taxon>Marinobacter</taxon>
    </lineage>
</organism>
<dbReference type="Pfam" id="PF01522">
    <property type="entry name" value="Polysacc_deac_1"/>
    <property type="match status" value="2"/>
</dbReference>
<dbReference type="CDD" id="cd10918">
    <property type="entry name" value="CE4_NodB_like_5s_6s"/>
    <property type="match status" value="1"/>
</dbReference>
<evidence type="ECO:0000256" key="3">
    <source>
        <dbReference type="SAM" id="Phobius"/>
    </source>
</evidence>
<dbReference type="InterPro" id="IPR011330">
    <property type="entry name" value="Glyco_hydro/deAcase_b/a-brl"/>
</dbReference>
<dbReference type="Proteomes" id="UP001168640">
    <property type="component" value="Unassembled WGS sequence"/>
</dbReference>
<gene>
    <name evidence="5" type="ORF">QVZ43_11800</name>
</gene>
<dbReference type="SUPFAM" id="SSF88713">
    <property type="entry name" value="Glycoside hydrolase/deacetylase"/>
    <property type="match status" value="1"/>
</dbReference>
<keyword evidence="6" id="KW-1185">Reference proteome</keyword>
<keyword evidence="3" id="KW-1133">Transmembrane helix</keyword>
<keyword evidence="3" id="KW-0472">Membrane</keyword>
<evidence type="ECO:0000313" key="5">
    <source>
        <dbReference type="EMBL" id="MDO3722407.1"/>
    </source>
</evidence>
<comment type="subcellular location">
    <subcellularLocation>
        <location evidence="1">Secreted</location>
    </subcellularLocation>
</comment>
<sequence>MAHLRAGLKYIATAILAVITWFRIKLSFRPSLIILTYHRILPQDHPDRKLEQPGMVTTPSALRDHIGIMRSIGAEPVHLDEWLAKKRKGEQLPPLAVSFTFDDGWRDNFQFAYPVLKETRTPATIFLVTKLLDSDRTFWPEAVLHLLTSTGIPKGKAEFQWLIPFLPKRAISKAPLSLNEADQVINRLKELDDQAIISHLKLIEDSGLMPESPTSEKRSILSSTELKEMAAEGLVKFGAHTRHHYRLNRLNDLSALENEIRGCHNDLKLIKEGAVSIFCYPNGDITQQGEQLVQSCFDAACTTKTGWNRSDRNPYDLHRFNLHDGNSSNGRKLLATLGRGIV</sequence>
<evidence type="ECO:0000313" key="6">
    <source>
        <dbReference type="Proteomes" id="UP001168640"/>
    </source>
</evidence>
<feature type="domain" description="NodB homology" evidence="4">
    <location>
        <begin position="95"/>
        <end position="135"/>
    </location>
</feature>
<dbReference type="InterPro" id="IPR051398">
    <property type="entry name" value="Polysacch_Deacetylase"/>
</dbReference>
<name>A0ABT8W2D4_9GAMM</name>
<keyword evidence="3" id="KW-0812">Transmembrane</keyword>
<dbReference type="Gene3D" id="3.20.20.370">
    <property type="entry name" value="Glycoside hydrolase/deacetylase"/>
    <property type="match status" value="1"/>
</dbReference>
<dbReference type="PANTHER" id="PTHR34216:SF3">
    <property type="entry name" value="POLY-BETA-1,6-N-ACETYL-D-GLUCOSAMINE N-DEACETYLASE"/>
    <property type="match status" value="1"/>
</dbReference>
<evidence type="ECO:0000256" key="2">
    <source>
        <dbReference type="ARBA" id="ARBA00022729"/>
    </source>
</evidence>
<feature type="transmembrane region" description="Helical" evidence="3">
    <location>
        <begin position="6"/>
        <end position="24"/>
    </location>
</feature>
<dbReference type="InterPro" id="IPR002509">
    <property type="entry name" value="NODB_dom"/>
</dbReference>